<dbReference type="InterPro" id="IPR036527">
    <property type="entry name" value="SCP2_sterol-bd_dom_sf"/>
</dbReference>
<dbReference type="AlphaFoldDB" id="A0AAD9JYD0"/>
<dbReference type="InterPro" id="IPR051935">
    <property type="entry name" value="HSDL2"/>
</dbReference>
<keyword evidence="4" id="KW-0812">Transmembrane</keyword>
<dbReference type="Proteomes" id="UP001208570">
    <property type="component" value="Unassembled WGS sequence"/>
</dbReference>
<reference evidence="6" key="1">
    <citation type="journal article" date="2023" name="Mol. Biol. Evol.">
        <title>Third-Generation Sequencing Reveals the Adaptive Role of the Epigenome in Three Deep-Sea Polychaetes.</title>
        <authorList>
            <person name="Perez M."/>
            <person name="Aroh O."/>
            <person name="Sun Y."/>
            <person name="Lan Y."/>
            <person name="Juniper S.K."/>
            <person name="Young C.R."/>
            <person name="Angers B."/>
            <person name="Qian P.Y."/>
        </authorList>
    </citation>
    <scope>NUCLEOTIDE SEQUENCE</scope>
    <source>
        <strain evidence="6">P08H-3</strain>
    </source>
</reference>
<keyword evidence="2" id="KW-0521">NADP</keyword>
<dbReference type="PRINTS" id="PR00721">
    <property type="entry name" value="STOMATIN"/>
</dbReference>
<dbReference type="InterPro" id="IPR036013">
    <property type="entry name" value="Band_7/SPFH_dom_sf"/>
</dbReference>
<evidence type="ECO:0000259" key="5">
    <source>
        <dbReference type="Pfam" id="PF02036"/>
    </source>
</evidence>
<dbReference type="PANTHER" id="PTHR42808">
    <property type="entry name" value="HYDROXYSTEROID DEHYDROGENASE-LIKE PROTEIN 2"/>
    <property type="match status" value="1"/>
</dbReference>
<protein>
    <recommendedName>
        <fullName evidence="5">SCP2 domain-containing protein</fullName>
    </recommendedName>
</protein>
<dbReference type="Gene3D" id="3.30.479.30">
    <property type="entry name" value="Band 7 domain"/>
    <property type="match status" value="1"/>
</dbReference>
<dbReference type="SUPFAM" id="SSF55718">
    <property type="entry name" value="SCP-like"/>
    <property type="match status" value="1"/>
</dbReference>
<organism evidence="6 7">
    <name type="scientific">Paralvinella palmiformis</name>
    <dbReference type="NCBI Taxonomy" id="53620"/>
    <lineage>
        <taxon>Eukaryota</taxon>
        <taxon>Metazoa</taxon>
        <taxon>Spiralia</taxon>
        <taxon>Lophotrochozoa</taxon>
        <taxon>Annelida</taxon>
        <taxon>Polychaeta</taxon>
        <taxon>Sedentaria</taxon>
        <taxon>Canalipalpata</taxon>
        <taxon>Terebellida</taxon>
        <taxon>Terebelliformia</taxon>
        <taxon>Alvinellidae</taxon>
        <taxon>Paralvinella</taxon>
    </lineage>
</organism>
<gene>
    <name evidence="6" type="ORF">LSH36_132g01016</name>
</gene>
<keyword evidence="4" id="KW-1133">Transmembrane helix</keyword>
<feature type="transmembrane region" description="Helical" evidence="4">
    <location>
        <begin position="67"/>
        <end position="86"/>
    </location>
</feature>
<dbReference type="Pfam" id="PF02036">
    <property type="entry name" value="SCP2"/>
    <property type="match status" value="1"/>
</dbReference>
<dbReference type="GO" id="GO:0016491">
    <property type="term" value="F:oxidoreductase activity"/>
    <property type="evidence" value="ECO:0007669"/>
    <property type="project" value="UniProtKB-KW"/>
</dbReference>
<evidence type="ECO:0000256" key="1">
    <source>
        <dbReference type="ARBA" id="ARBA00006484"/>
    </source>
</evidence>
<proteinExistence type="inferred from homology"/>
<comment type="caution">
    <text evidence="6">The sequence shown here is derived from an EMBL/GenBank/DDBJ whole genome shotgun (WGS) entry which is preliminary data.</text>
</comment>
<keyword evidence="3" id="KW-0560">Oxidoreductase</keyword>
<dbReference type="GO" id="GO:0016020">
    <property type="term" value="C:membrane"/>
    <property type="evidence" value="ECO:0007669"/>
    <property type="project" value="InterPro"/>
</dbReference>
<dbReference type="Gene3D" id="3.30.1050.10">
    <property type="entry name" value="SCP2 sterol-binding domain"/>
    <property type="match status" value="1"/>
</dbReference>
<keyword evidence="7" id="KW-1185">Reference proteome</keyword>
<sequence length="360" mass="39939">MATHYKKLPTNDVDVVIGMDFKTSFQYESDMEIRKKYRSIYKYSDFDADKEIVHDIDKLQNGRFCRIWNFFVIMLCYLMFFLTLPISGCFCIKILTNDNAAIEVGADVYYRIYDAILSISRIKDLDMSTRILSQTILQTYLVKQILADIESNKHMISQILLVCQAQNLLNMVTPALFPAGSNAPMITLPETSSSPGQLVQMQPQHLEQTSSSSILTPVMSEQGSAVVEVDRNLLGSSNVADGNKPKSTMTLNTPQDVIEAVRPHLGPNMVKEFDTLYKFIVSGNGGGTFYLDLKNEGGSADEGDPPGGDPDVTLTLTMDILRKILRGESSAFSAYMTGELVIEGNVHAASHLAKLIDYIG</sequence>
<evidence type="ECO:0000256" key="4">
    <source>
        <dbReference type="SAM" id="Phobius"/>
    </source>
</evidence>
<evidence type="ECO:0000256" key="2">
    <source>
        <dbReference type="ARBA" id="ARBA00022857"/>
    </source>
</evidence>
<accession>A0AAD9JYD0</accession>
<comment type="similarity">
    <text evidence="1">Belongs to the short-chain dehydrogenases/reductases (SDR) family.</text>
</comment>
<evidence type="ECO:0000313" key="7">
    <source>
        <dbReference type="Proteomes" id="UP001208570"/>
    </source>
</evidence>
<evidence type="ECO:0000313" key="6">
    <source>
        <dbReference type="EMBL" id="KAK2160485.1"/>
    </source>
</evidence>
<name>A0AAD9JYD0_9ANNE</name>
<keyword evidence="4" id="KW-0472">Membrane</keyword>
<dbReference type="InterPro" id="IPR001972">
    <property type="entry name" value="Stomatin_HflK_fam"/>
</dbReference>
<dbReference type="PANTHER" id="PTHR42808:SF3">
    <property type="entry name" value="HYDROXYSTEROID DEHYDROGENASE-LIKE PROTEIN 2"/>
    <property type="match status" value="1"/>
</dbReference>
<dbReference type="EMBL" id="JAODUP010000132">
    <property type="protein sequence ID" value="KAK2160485.1"/>
    <property type="molecule type" value="Genomic_DNA"/>
</dbReference>
<dbReference type="SUPFAM" id="SSF117892">
    <property type="entry name" value="Band 7/SPFH domain"/>
    <property type="match status" value="1"/>
</dbReference>
<evidence type="ECO:0000256" key="3">
    <source>
        <dbReference type="ARBA" id="ARBA00023002"/>
    </source>
</evidence>
<feature type="domain" description="SCP2" evidence="5">
    <location>
        <begin position="266"/>
        <end position="357"/>
    </location>
</feature>
<dbReference type="InterPro" id="IPR003033">
    <property type="entry name" value="SCP2_sterol-bd_dom"/>
</dbReference>